<evidence type="ECO:0000256" key="2">
    <source>
        <dbReference type="ARBA" id="ARBA00022475"/>
    </source>
</evidence>
<evidence type="ECO:0000256" key="5">
    <source>
        <dbReference type="ARBA" id="ARBA00022695"/>
    </source>
</evidence>
<reference evidence="12 13" key="1">
    <citation type="submission" date="2020-01" db="EMBL/GenBank/DDBJ databases">
        <title>Anaeroalcalibacter tamaniensis gen. nov., sp. nov., moderately halophilic strictly anaerobic fermenter bacterium from mud volcano of Taman peninsula.</title>
        <authorList>
            <person name="Frolova A."/>
            <person name="Merkel A.Y."/>
            <person name="Slobodkin A.I."/>
        </authorList>
    </citation>
    <scope>NUCLEOTIDE SEQUENCE [LARGE SCALE GENOMIC DNA]</scope>
    <source>
        <strain evidence="12 13">F-3ap</strain>
    </source>
</reference>
<dbReference type="GO" id="GO:0005524">
    <property type="term" value="F:ATP binding"/>
    <property type="evidence" value="ECO:0007669"/>
    <property type="project" value="UniProtKB-UniRule"/>
</dbReference>
<evidence type="ECO:0000256" key="8">
    <source>
        <dbReference type="ARBA" id="ARBA00022989"/>
    </source>
</evidence>
<dbReference type="PANTHER" id="PTHR34185">
    <property type="entry name" value="DIADENYLATE CYCLASE"/>
    <property type="match status" value="1"/>
</dbReference>
<keyword evidence="8 10" id="KW-1133">Transmembrane helix</keyword>
<evidence type="ECO:0000256" key="10">
    <source>
        <dbReference type="HAMAP-Rule" id="MF_01499"/>
    </source>
</evidence>
<keyword evidence="7 10" id="KW-0067">ATP-binding</keyword>
<dbReference type="FunFam" id="3.40.1700.10:FF:000002">
    <property type="entry name" value="Diadenylate cyclase"/>
    <property type="match status" value="1"/>
</dbReference>
<dbReference type="AlphaFoldDB" id="A0A7X5KNW8"/>
<keyword evidence="3 10" id="KW-0808">Transferase</keyword>
<gene>
    <name evidence="10" type="primary">dacA</name>
    <name evidence="12" type="ORF">GXN74_05530</name>
</gene>
<accession>A0A7X5KNW8</accession>
<keyword evidence="4 10" id="KW-0812">Transmembrane</keyword>
<keyword evidence="13" id="KW-1185">Reference proteome</keyword>
<dbReference type="InterPro" id="IPR014046">
    <property type="entry name" value="C-di-AMP_synthase"/>
</dbReference>
<evidence type="ECO:0000256" key="7">
    <source>
        <dbReference type="ARBA" id="ARBA00022840"/>
    </source>
</evidence>
<dbReference type="InterPro" id="IPR036888">
    <property type="entry name" value="DNA_integrity_DisA_N_sf"/>
</dbReference>
<organism evidence="12 13">
    <name type="scientific">Anaerotalea alkaliphila</name>
    <dbReference type="NCBI Taxonomy" id="2662126"/>
    <lineage>
        <taxon>Bacteria</taxon>
        <taxon>Bacillati</taxon>
        <taxon>Bacillota</taxon>
        <taxon>Clostridia</taxon>
        <taxon>Eubacteriales</taxon>
        <taxon>Anaerotalea</taxon>
    </lineage>
</organism>
<dbReference type="Proteomes" id="UP000461585">
    <property type="component" value="Unassembled WGS sequence"/>
</dbReference>
<dbReference type="HAMAP" id="MF_01499">
    <property type="entry name" value="DacA"/>
    <property type="match status" value="1"/>
</dbReference>
<dbReference type="SUPFAM" id="SSF143597">
    <property type="entry name" value="YojJ-like"/>
    <property type="match status" value="1"/>
</dbReference>
<comment type="caution">
    <text evidence="10">Lacks conserved residue(s) required for the propagation of feature annotation.</text>
</comment>
<sequence length="270" mass="30240">MKIKDIIEIAVIAFGIYQILKWVRGTRAWMLFKGIIVLFAVSAIAMVFEMNTIMWIFANTINVGIIALLIVFQPELRKALEQLGQKNFLSTLVAFDEQKDKKEKLAQEYIEEIVQACALMSKVKTGALIVLEKDVKLYEFEKTGLPVDAIVTRQILCNIFEHNTPLHDGAVIIRGNRIVAATCYLPLSENMTLSKELGTRHRAAVGISEVSDCVVVTVSEESGKMSVAMGGNLVRGVDLEYLKGKLLEIYADTPDATKFKIWKGRMKNVR</sequence>
<evidence type="ECO:0000256" key="1">
    <source>
        <dbReference type="ARBA" id="ARBA00000877"/>
    </source>
</evidence>
<dbReference type="InterPro" id="IPR034701">
    <property type="entry name" value="CdaA"/>
</dbReference>
<evidence type="ECO:0000256" key="9">
    <source>
        <dbReference type="ARBA" id="ARBA00023136"/>
    </source>
</evidence>
<keyword evidence="6 10" id="KW-0547">Nucleotide-binding</keyword>
<dbReference type="GO" id="GO:0106408">
    <property type="term" value="F:diadenylate cyclase activity"/>
    <property type="evidence" value="ECO:0007669"/>
    <property type="project" value="UniProtKB-EC"/>
</dbReference>
<protein>
    <recommendedName>
        <fullName evidence="10">Diadenylate cyclase</fullName>
        <shortName evidence="10">DAC</shortName>
        <ecNumber evidence="10">2.7.7.85</ecNumber>
    </recommendedName>
    <alternativeName>
        <fullName evidence="10">Cyclic-di-AMP synthase</fullName>
        <shortName evidence="10">c-di-AMP synthase</shortName>
    </alternativeName>
</protein>
<feature type="transmembrane region" description="Helical" evidence="10">
    <location>
        <begin position="54"/>
        <end position="72"/>
    </location>
</feature>
<proteinExistence type="inferred from homology"/>
<dbReference type="EC" id="2.7.7.85" evidence="10"/>
<dbReference type="EMBL" id="JAAEEH010000011">
    <property type="protein sequence ID" value="NDL67202.1"/>
    <property type="molecule type" value="Genomic_DNA"/>
</dbReference>
<comment type="function">
    <text evidence="10">Catalyzes the condensation of 2 ATP molecules into cyclic di-AMP (c-di-AMP), a second messenger used to regulate differing processes in different bacteria.</text>
</comment>
<feature type="domain" description="DAC" evidence="11">
    <location>
        <begin position="73"/>
        <end position="241"/>
    </location>
</feature>
<dbReference type="Pfam" id="PF02457">
    <property type="entry name" value="DAC"/>
    <property type="match status" value="1"/>
</dbReference>
<dbReference type="NCBIfam" id="TIGR00159">
    <property type="entry name" value="diadenylate cyclase CdaA"/>
    <property type="match status" value="1"/>
</dbReference>
<keyword evidence="5 10" id="KW-0548">Nucleotidyltransferase</keyword>
<dbReference type="GO" id="GO:0004016">
    <property type="term" value="F:adenylate cyclase activity"/>
    <property type="evidence" value="ECO:0007669"/>
    <property type="project" value="UniProtKB-UniRule"/>
</dbReference>
<comment type="subunit">
    <text evidence="10">Probably a homodimer.</text>
</comment>
<evidence type="ECO:0000256" key="4">
    <source>
        <dbReference type="ARBA" id="ARBA00022692"/>
    </source>
</evidence>
<comment type="similarity">
    <text evidence="10">Belongs to the adenylate cyclase family. DacA/CdaA subfamily.</text>
</comment>
<dbReference type="Gene3D" id="3.40.1700.10">
    <property type="entry name" value="DNA integrity scanning protein, DisA, N-terminal domain"/>
    <property type="match status" value="1"/>
</dbReference>
<dbReference type="PANTHER" id="PTHR34185:SF1">
    <property type="entry name" value="DIADENYLATE CYCLASE"/>
    <property type="match status" value="1"/>
</dbReference>
<dbReference type="InterPro" id="IPR003390">
    <property type="entry name" value="DNA_integrity_scan_DisA_N"/>
</dbReference>
<evidence type="ECO:0000259" key="11">
    <source>
        <dbReference type="PROSITE" id="PS51794"/>
    </source>
</evidence>
<dbReference type="PIRSF" id="PIRSF004793">
    <property type="entry name" value="UCP004793"/>
    <property type="match status" value="1"/>
</dbReference>
<comment type="catalytic activity">
    <reaction evidence="1 10">
        <text>2 ATP = 3',3'-c-di-AMP + 2 diphosphate</text>
        <dbReference type="Rhea" id="RHEA:35655"/>
        <dbReference type="ChEBI" id="CHEBI:30616"/>
        <dbReference type="ChEBI" id="CHEBI:33019"/>
        <dbReference type="ChEBI" id="CHEBI:71500"/>
        <dbReference type="EC" id="2.7.7.85"/>
    </reaction>
</comment>
<evidence type="ECO:0000313" key="12">
    <source>
        <dbReference type="EMBL" id="NDL67202.1"/>
    </source>
</evidence>
<dbReference type="Pfam" id="PF19293">
    <property type="entry name" value="CdaA_N"/>
    <property type="match status" value="1"/>
</dbReference>
<dbReference type="PROSITE" id="PS51794">
    <property type="entry name" value="DAC"/>
    <property type="match status" value="1"/>
</dbReference>
<keyword evidence="2 10" id="KW-1003">Cell membrane</keyword>
<dbReference type="GO" id="GO:0006171">
    <property type="term" value="P:cAMP biosynthetic process"/>
    <property type="evidence" value="ECO:0007669"/>
    <property type="project" value="InterPro"/>
</dbReference>
<dbReference type="InterPro" id="IPR045585">
    <property type="entry name" value="CdaA_N"/>
</dbReference>
<keyword evidence="9 10" id="KW-0472">Membrane</keyword>
<evidence type="ECO:0000256" key="6">
    <source>
        <dbReference type="ARBA" id="ARBA00022741"/>
    </source>
</evidence>
<feature type="transmembrane region" description="Helical" evidence="10">
    <location>
        <begin position="30"/>
        <end position="48"/>
    </location>
</feature>
<evidence type="ECO:0000256" key="3">
    <source>
        <dbReference type="ARBA" id="ARBA00022679"/>
    </source>
</evidence>
<dbReference type="InterPro" id="IPR050338">
    <property type="entry name" value="DisA"/>
</dbReference>
<comment type="caution">
    <text evidence="12">The sequence shown here is derived from an EMBL/GenBank/DDBJ whole genome shotgun (WGS) entry which is preliminary data.</text>
</comment>
<evidence type="ECO:0000313" key="13">
    <source>
        <dbReference type="Proteomes" id="UP000461585"/>
    </source>
</evidence>
<name>A0A7X5KNW8_9FIRM</name>